<comment type="pathway">
    <text evidence="12">Cell wall biogenesis; peptidoglycan biosynthesis.</text>
</comment>
<dbReference type="HAMAP" id="MF_00038">
    <property type="entry name" value="MraY"/>
    <property type="match status" value="1"/>
</dbReference>
<feature type="transmembrane region" description="Helical" evidence="12">
    <location>
        <begin position="292"/>
        <end position="313"/>
    </location>
</feature>
<proteinExistence type="inferred from homology"/>
<accession>A0ABP2XDC6</accession>
<dbReference type="CDD" id="cd06852">
    <property type="entry name" value="GT_MraY"/>
    <property type="match status" value="1"/>
</dbReference>
<dbReference type="NCBIfam" id="TIGR00445">
    <property type="entry name" value="mraY"/>
    <property type="match status" value="1"/>
</dbReference>
<feature type="transmembrane region" description="Helical" evidence="12">
    <location>
        <begin position="60"/>
        <end position="75"/>
    </location>
</feature>
<protein>
    <recommendedName>
        <fullName evidence="12 13">Phospho-N-acetylmuramoyl-pentapeptide-transferase</fullName>
        <ecNumber evidence="12 13">2.7.8.13</ecNumber>
    </recommendedName>
    <alternativeName>
        <fullName evidence="12">UDP-MurNAc-pentapeptide phosphotransferase</fullName>
    </alternativeName>
</protein>
<keyword evidence="7 12" id="KW-0573">Peptidoglycan synthesis</keyword>
<dbReference type="PANTHER" id="PTHR22926">
    <property type="entry name" value="PHOSPHO-N-ACETYLMURAMOYL-PENTAPEPTIDE-TRANSFERASE"/>
    <property type="match status" value="1"/>
</dbReference>
<feature type="transmembrane region" description="Helical" evidence="12">
    <location>
        <begin position="189"/>
        <end position="210"/>
    </location>
</feature>
<feature type="transmembrane region" description="Helical" evidence="12">
    <location>
        <begin position="133"/>
        <end position="153"/>
    </location>
</feature>
<name>A0ABP2XDC6_9CHLA</name>
<evidence type="ECO:0000256" key="13">
    <source>
        <dbReference type="NCBIfam" id="TIGR00445"/>
    </source>
</evidence>
<evidence type="ECO:0000256" key="9">
    <source>
        <dbReference type="ARBA" id="ARBA00023136"/>
    </source>
</evidence>
<evidence type="ECO:0000256" key="10">
    <source>
        <dbReference type="ARBA" id="ARBA00023306"/>
    </source>
</evidence>
<keyword evidence="12" id="KW-0460">Magnesium</keyword>
<keyword evidence="6 12" id="KW-0133">Cell shape</keyword>
<dbReference type="GO" id="GO:0016740">
    <property type="term" value="F:transferase activity"/>
    <property type="evidence" value="ECO:0007669"/>
    <property type="project" value="UniProtKB-KW"/>
</dbReference>
<evidence type="ECO:0000256" key="5">
    <source>
        <dbReference type="ARBA" id="ARBA00022692"/>
    </source>
</evidence>
<keyword evidence="3 12" id="KW-0132">Cell division</keyword>
<evidence type="ECO:0000256" key="2">
    <source>
        <dbReference type="ARBA" id="ARBA00005583"/>
    </source>
</evidence>
<evidence type="ECO:0000256" key="4">
    <source>
        <dbReference type="ARBA" id="ARBA00022679"/>
    </source>
</evidence>
<comment type="similarity">
    <text evidence="2 12">Belongs to the glycosyltransferase 4 family. MraY subfamily.</text>
</comment>
<dbReference type="Proteomes" id="UP000016064">
    <property type="component" value="Unassembled WGS sequence"/>
</dbReference>
<dbReference type="InterPro" id="IPR000715">
    <property type="entry name" value="Glycosyl_transferase_4"/>
</dbReference>
<evidence type="ECO:0000256" key="12">
    <source>
        <dbReference type="HAMAP-Rule" id="MF_00038"/>
    </source>
</evidence>
<evidence type="ECO:0000256" key="7">
    <source>
        <dbReference type="ARBA" id="ARBA00022984"/>
    </source>
</evidence>
<evidence type="ECO:0000256" key="1">
    <source>
        <dbReference type="ARBA" id="ARBA00004141"/>
    </source>
</evidence>
<keyword evidence="12" id="KW-1003">Cell membrane</keyword>
<sequence length="314" mass="34316">MISLLRHKSYYDQVHKDHCEKLLLLHKDKAQIPTGGGWLFLILFLLFATCCLPLNRASTWLFIFLFLSWSSLGWYDDSIKNRAKTGHGISARTKLFAQLVIAIITVVSIYYIYGPEVFYHLKIPFLGEVCLKGLVLGKVICFSLAILAIVGTCNSVNLTDGLDGLASGTVAMAGLGCLVIGLLKGNTLIACDVLLILSVLIGSCLAFLWYNASPAQIFMGDTGSLLLGGVLGSCAVMLRAELILPIFGMVFVAEAGSVILQVLSCKFRHKRVFLCAPLHHHYEYQGIPETKIVVRFWIAASIFTTLGIISSLLG</sequence>
<keyword evidence="5 12" id="KW-0812">Transmembrane</keyword>
<evidence type="ECO:0000256" key="11">
    <source>
        <dbReference type="ARBA" id="ARBA00023316"/>
    </source>
</evidence>
<keyword evidence="4 12" id="KW-0808">Transferase</keyword>
<dbReference type="EMBL" id="APJW01000003">
    <property type="protein sequence ID" value="EQM62360.1"/>
    <property type="molecule type" value="Genomic_DNA"/>
</dbReference>
<feature type="transmembrane region" description="Helical" evidence="12">
    <location>
        <begin position="217"/>
        <end position="238"/>
    </location>
</feature>
<feature type="transmembrane region" description="Helical" evidence="12">
    <location>
        <begin position="244"/>
        <end position="263"/>
    </location>
</feature>
<dbReference type="Pfam" id="PF00953">
    <property type="entry name" value="Glycos_transf_4"/>
    <property type="match status" value="1"/>
</dbReference>
<feature type="transmembrane region" description="Helical" evidence="12">
    <location>
        <begin position="36"/>
        <end position="54"/>
    </location>
</feature>
<evidence type="ECO:0000256" key="6">
    <source>
        <dbReference type="ARBA" id="ARBA00022960"/>
    </source>
</evidence>
<feature type="transmembrane region" description="Helical" evidence="12">
    <location>
        <begin position="95"/>
        <end position="113"/>
    </location>
</feature>
<keyword evidence="10 12" id="KW-0131">Cell cycle</keyword>
<reference evidence="14 15" key="1">
    <citation type="submission" date="2013-07" db="EMBL/GenBank/DDBJ databases">
        <title>Isolation of a new Chlamydia species from the feral Sacred Ibis (Threskiornis aethiopicus): Chlamydia ibidis.</title>
        <authorList>
            <person name="Vorimore F."/>
            <person name="Hsia R.-C."/>
            <person name="Huot-Creasy H."/>
            <person name="Bastian S."/>
            <person name="Deruyter L."/>
            <person name="Passet A."/>
            <person name="Sachse K."/>
            <person name="Bavoil P."/>
            <person name="Myers G."/>
            <person name="Laroucau K."/>
        </authorList>
    </citation>
    <scope>NUCLEOTIDE SEQUENCE [LARGE SCALE GENOMIC DNA]</scope>
    <source>
        <strain evidence="14 15">10-1398/6</strain>
    </source>
</reference>
<dbReference type="InterPro" id="IPR018480">
    <property type="entry name" value="PNAcMuramoyl-5peptid_Trfase_CS"/>
</dbReference>
<keyword evidence="15" id="KW-1185">Reference proteome</keyword>
<keyword evidence="11 12" id="KW-0961">Cell wall biogenesis/degradation</keyword>
<evidence type="ECO:0000313" key="15">
    <source>
        <dbReference type="Proteomes" id="UP000016064"/>
    </source>
</evidence>
<comment type="subcellular location">
    <subcellularLocation>
        <location evidence="12">Cell membrane</location>
        <topology evidence="12">Multi-pass membrane protein</topology>
    </subcellularLocation>
    <subcellularLocation>
        <location evidence="1">Membrane</location>
        <topology evidence="1">Multi-pass membrane protein</topology>
    </subcellularLocation>
</comment>
<dbReference type="PANTHER" id="PTHR22926:SF5">
    <property type="entry name" value="PHOSPHO-N-ACETYLMURAMOYL-PENTAPEPTIDE-TRANSFERASE HOMOLOG"/>
    <property type="match status" value="1"/>
</dbReference>
<organism evidence="14 15">
    <name type="scientific">Chlamydia ibidis 10-1398/6</name>
    <dbReference type="NCBI Taxonomy" id="1046581"/>
    <lineage>
        <taxon>Bacteria</taxon>
        <taxon>Pseudomonadati</taxon>
        <taxon>Chlamydiota</taxon>
        <taxon>Chlamydiia</taxon>
        <taxon>Chlamydiales</taxon>
        <taxon>Chlamydiaceae</taxon>
        <taxon>Chlamydia/Chlamydophila group</taxon>
        <taxon>Chlamydia</taxon>
    </lineage>
</organism>
<evidence type="ECO:0000313" key="14">
    <source>
        <dbReference type="EMBL" id="EQM62360.1"/>
    </source>
</evidence>
<gene>
    <name evidence="12 14" type="primary">mraY</name>
    <name evidence="14" type="ORF">H359_0960</name>
</gene>
<comment type="function">
    <text evidence="12">Catalyzes the initial step of the lipid cycle reactions in the biosynthesis of the cell wall peptidoglycan: transfers peptidoglycan precursor phospho-MurNAc-pentapeptide from UDP-MurNAc-pentapeptide onto the lipid carrier undecaprenyl phosphate, yielding undecaprenyl-pyrophosphoryl-MurNAc-pentapeptide, known as lipid I.</text>
</comment>
<keyword evidence="12" id="KW-0479">Metal-binding</keyword>
<dbReference type="InterPro" id="IPR003524">
    <property type="entry name" value="PNAcMuramoyl-5peptid_Trfase"/>
</dbReference>
<keyword evidence="9 12" id="KW-0472">Membrane</keyword>
<comment type="cofactor">
    <cofactor evidence="12">
        <name>Mg(2+)</name>
        <dbReference type="ChEBI" id="CHEBI:18420"/>
    </cofactor>
</comment>
<evidence type="ECO:0000256" key="8">
    <source>
        <dbReference type="ARBA" id="ARBA00022989"/>
    </source>
</evidence>
<evidence type="ECO:0000256" key="3">
    <source>
        <dbReference type="ARBA" id="ARBA00022618"/>
    </source>
</evidence>
<dbReference type="EC" id="2.7.8.13" evidence="12 13"/>
<comment type="catalytic activity">
    <reaction evidence="12">
        <text>UDP-N-acetyl-alpha-D-muramoyl-L-alanyl-gamma-D-glutamyl-meso-2,6-diaminopimeloyl-D-alanyl-D-alanine + di-trans,octa-cis-undecaprenyl phosphate = di-trans,octa-cis-undecaprenyl diphospho-N-acetyl-alpha-D-muramoyl-L-alanyl-D-glutamyl-meso-2,6-diaminopimeloyl-D-alanyl-D-alanine + UMP</text>
        <dbReference type="Rhea" id="RHEA:28386"/>
        <dbReference type="ChEBI" id="CHEBI:57865"/>
        <dbReference type="ChEBI" id="CHEBI:60392"/>
        <dbReference type="ChEBI" id="CHEBI:61386"/>
        <dbReference type="ChEBI" id="CHEBI:61387"/>
        <dbReference type="EC" id="2.7.8.13"/>
    </reaction>
</comment>
<dbReference type="PROSITE" id="PS01348">
    <property type="entry name" value="MRAY_2"/>
    <property type="match status" value="1"/>
</dbReference>
<feature type="transmembrane region" description="Helical" evidence="12">
    <location>
        <begin position="165"/>
        <end position="183"/>
    </location>
</feature>
<comment type="caution">
    <text evidence="14">The sequence shown here is derived from an EMBL/GenBank/DDBJ whole genome shotgun (WGS) entry which is preliminary data.</text>
</comment>
<keyword evidence="8 12" id="KW-1133">Transmembrane helix</keyword>